<accession>A0ACC8XI46</accession>
<comment type="caution">
    <text evidence="1">The sequence shown here is derived from an EMBL/GenBank/DDBJ whole genome shotgun (WGS) entry which is preliminary data.</text>
</comment>
<evidence type="ECO:0000313" key="2">
    <source>
        <dbReference type="Proteomes" id="UP000188637"/>
    </source>
</evidence>
<evidence type="ECO:0000313" key="1">
    <source>
        <dbReference type="EMBL" id="ONI44904.1"/>
    </source>
</evidence>
<proteinExistence type="predicted"/>
<name>A0ACC8XI46_9FIRM</name>
<gene>
    <name evidence="1" type="ORF">AN640_05160</name>
</gene>
<organism evidence="1 2">
    <name type="scientific">Candidatus Epulonipiscium fishelsonii</name>
    <dbReference type="NCBI Taxonomy" id="77094"/>
    <lineage>
        <taxon>Bacteria</taxon>
        <taxon>Bacillati</taxon>
        <taxon>Bacillota</taxon>
        <taxon>Clostridia</taxon>
        <taxon>Lachnospirales</taxon>
        <taxon>Lachnospiraceae</taxon>
        <taxon>Candidatus Epulonipiscium</taxon>
    </lineage>
</organism>
<keyword evidence="2" id="KW-1185">Reference proteome</keyword>
<protein>
    <submittedName>
        <fullName evidence="1">Uncharacterized protein</fullName>
    </submittedName>
</protein>
<reference evidence="1" key="1">
    <citation type="submission" date="2016-08" db="EMBL/GenBank/DDBJ databases">
        <authorList>
            <person name="Ngugi D.K."/>
            <person name="Miyake S."/>
            <person name="Stingl U."/>
        </authorList>
    </citation>
    <scope>NUCLEOTIDE SEQUENCE</scope>
    <source>
        <strain evidence="1">SCG-D08WGA-EpuloA1</strain>
    </source>
</reference>
<sequence length="411" mass="45239">MKLKKLLSLVLLGSMVVSLAGCTSEETTSNGEASEKISITVATYSDPFEVDIVTSQAEAYMEQNQDVEIIIEPISGDFWEVLKTRMFANDEPDIFYMDLFQAGQFIEAGKLAPLDDAMTPEDIADFEASLLNGFKGEDGVLYGIPKDFSTLALYYNKAMFEEAGLKPPTTWDELTKVSKALTKDGVVGLSLQNGIDRAQPFFYSNGGSMMKDGKPTLNDPKNIEAYEYWIGLIKDGYAQTPQQLGVGWDGDAFASEMVAMTIEGNWMVNSMLELAPDLDYGVVPIPKKEQPASMQFTVAYSLSNNTEHPEIAKDVIKFLTSAEQQQVVADAGRSMPSRKTALEEFKVKWPERAVFADLAPVASEFNYGVISSTVVDETAKAMERVLLDDSVTVQQAFDDAQANIDKALEQQ</sequence>
<dbReference type="Proteomes" id="UP000188637">
    <property type="component" value="Unassembled WGS sequence"/>
</dbReference>
<dbReference type="EMBL" id="LJHD01000086">
    <property type="protein sequence ID" value="ONI44904.1"/>
    <property type="molecule type" value="Genomic_DNA"/>
</dbReference>